<evidence type="ECO:0008006" key="4">
    <source>
        <dbReference type="Google" id="ProtNLM"/>
    </source>
</evidence>
<name>A0A372LSN9_9BACI</name>
<dbReference type="Proteomes" id="UP000264541">
    <property type="component" value="Unassembled WGS sequence"/>
</dbReference>
<dbReference type="InterPro" id="IPR025620">
    <property type="entry name" value="YlaH"/>
</dbReference>
<feature type="transmembrane region" description="Helical" evidence="1">
    <location>
        <begin position="54"/>
        <end position="87"/>
    </location>
</feature>
<sequence>MEERLTFFAALYKIGENQDQTQLGMWLLYGTIVLLSILVYNLGFARKLPLLKNVVVYISLALGCTVLTFFAVFLPVAEGLIVAAMFLGIYKFRRHRRQDEQHAEQGS</sequence>
<reference evidence="2 3" key="1">
    <citation type="submission" date="2018-08" db="EMBL/GenBank/DDBJ databases">
        <title>Bacillus chawlae sp. nov., Bacillus glennii sp. nov., and Bacillus saganii sp. nov. Isolated from the Vehicle Assembly Building at Kennedy Space Center where the Viking Spacecraft were Assembled.</title>
        <authorList>
            <person name="Seuylemezian A."/>
            <person name="Vaishampayan P."/>
        </authorList>
    </citation>
    <scope>NUCLEOTIDE SEQUENCE [LARGE SCALE GENOMIC DNA]</scope>
    <source>
        <strain evidence="2 3">V47-23a</strain>
    </source>
</reference>
<evidence type="ECO:0000313" key="3">
    <source>
        <dbReference type="Proteomes" id="UP000264541"/>
    </source>
</evidence>
<gene>
    <name evidence="2" type="ORF">D0469_04095</name>
</gene>
<evidence type="ECO:0000256" key="1">
    <source>
        <dbReference type="SAM" id="Phobius"/>
    </source>
</evidence>
<comment type="caution">
    <text evidence="2">The sequence shown here is derived from an EMBL/GenBank/DDBJ whole genome shotgun (WGS) entry which is preliminary data.</text>
</comment>
<proteinExistence type="predicted"/>
<keyword evidence="1" id="KW-0812">Transmembrane</keyword>
<organism evidence="2 3">
    <name type="scientific">Peribacillus saganii</name>
    <dbReference type="NCBI Taxonomy" id="2303992"/>
    <lineage>
        <taxon>Bacteria</taxon>
        <taxon>Bacillati</taxon>
        <taxon>Bacillota</taxon>
        <taxon>Bacilli</taxon>
        <taxon>Bacillales</taxon>
        <taxon>Bacillaceae</taxon>
        <taxon>Peribacillus</taxon>
    </lineage>
</organism>
<protein>
    <recommendedName>
        <fullName evidence="4">YlaH-like protein</fullName>
    </recommendedName>
</protein>
<dbReference type="AlphaFoldDB" id="A0A372LSN9"/>
<feature type="transmembrane region" description="Helical" evidence="1">
    <location>
        <begin position="23"/>
        <end position="42"/>
    </location>
</feature>
<accession>A0A372LSN9</accession>
<dbReference type="EMBL" id="QVTE01000008">
    <property type="protein sequence ID" value="RFU71203.1"/>
    <property type="molecule type" value="Genomic_DNA"/>
</dbReference>
<dbReference type="Pfam" id="PF14036">
    <property type="entry name" value="YlaH"/>
    <property type="match status" value="1"/>
</dbReference>
<keyword evidence="1" id="KW-0472">Membrane</keyword>
<dbReference type="OrthoDB" id="2680377at2"/>
<keyword evidence="1" id="KW-1133">Transmembrane helix</keyword>
<keyword evidence="3" id="KW-1185">Reference proteome</keyword>
<evidence type="ECO:0000313" key="2">
    <source>
        <dbReference type="EMBL" id="RFU71203.1"/>
    </source>
</evidence>